<organism evidence="1 2">
    <name type="scientific">Planoprotostelium fungivorum</name>
    <dbReference type="NCBI Taxonomy" id="1890364"/>
    <lineage>
        <taxon>Eukaryota</taxon>
        <taxon>Amoebozoa</taxon>
        <taxon>Evosea</taxon>
        <taxon>Variosea</taxon>
        <taxon>Cavosteliida</taxon>
        <taxon>Cavosteliaceae</taxon>
        <taxon>Planoprotostelium</taxon>
    </lineage>
</organism>
<dbReference type="EMBL" id="MDYQ01000139">
    <property type="protein sequence ID" value="PRP80742.1"/>
    <property type="molecule type" value="Genomic_DNA"/>
</dbReference>
<sequence length="288" mass="32876">MSRFQSLNSYYPPVMSICATCQSEVPRSLVPRFEKPKFVPVLCSAATYLPQANSNFHALRRLVRLLLYRCPVTCGSTITGGRTSHPVEHRTSNSNDNMNCEFTSFDFEDDIYSWVEKKWSEEVHHEPQKEVVSRSDVTVPIYIPLMALSTEFELLEPLRSLQRKSYDNENRFLSPKPIIMLKPHSELLGKITGCNISVVLLNEKGTPLCSQEQQLMRGPCGEEAVITTPHLRTSSMSIRVSHRLVESKASLCFIVDYETEDGTKARCVVTSNCFNFVRDRRRNKGIKY</sequence>
<evidence type="ECO:0000313" key="2">
    <source>
        <dbReference type="Proteomes" id="UP000241769"/>
    </source>
</evidence>
<dbReference type="AlphaFoldDB" id="A0A2P6N9X4"/>
<keyword evidence="2" id="KW-1185">Reference proteome</keyword>
<dbReference type="Proteomes" id="UP000241769">
    <property type="component" value="Unassembled WGS sequence"/>
</dbReference>
<gene>
    <name evidence="1" type="ORF">PROFUN_11482</name>
</gene>
<evidence type="ECO:0000313" key="1">
    <source>
        <dbReference type="EMBL" id="PRP80742.1"/>
    </source>
</evidence>
<name>A0A2P6N9X4_9EUKA</name>
<accession>A0A2P6N9X4</accession>
<reference evidence="1 2" key="1">
    <citation type="journal article" date="2018" name="Genome Biol. Evol.">
        <title>Multiple Roots of Fruiting Body Formation in Amoebozoa.</title>
        <authorList>
            <person name="Hillmann F."/>
            <person name="Forbes G."/>
            <person name="Novohradska S."/>
            <person name="Ferling I."/>
            <person name="Riege K."/>
            <person name="Groth M."/>
            <person name="Westermann M."/>
            <person name="Marz M."/>
            <person name="Spaller T."/>
            <person name="Winckler T."/>
            <person name="Schaap P."/>
            <person name="Glockner G."/>
        </authorList>
    </citation>
    <scope>NUCLEOTIDE SEQUENCE [LARGE SCALE GENOMIC DNA]</scope>
    <source>
        <strain evidence="1 2">Jena</strain>
    </source>
</reference>
<proteinExistence type="predicted"/>
<comment type="caution">
    <text evidence="1">The sequence shown here is derived from an EMBL/GenBank/DDBJ whole genome shotgun (WGS) entry which is preliminary data.</text>
</comment>
<protein>
    <submittedName>
        <fullName evidence="1">Uncharacterized protein</fullName>
    </submittedName>
</protein>
<dbReference type="InParanoid" id="A0A2P6N9X4"/>